<keyword evidence="12" id="KW-0443">Lipid metabolism</keyword>
<comment type="similarity">
    <text evidence="5 16">Belongs to the CDS family.</text>
</comment>
<dbReference type="PANTHER" id="PTHR47101">
    <property type="entry name" value="PHOSPHATIDATE CYTIDYLYLTRANSFERASE 5, CHLOROPLASTIC"/>
    <property type="match status" value="1"/>
</dbReference>
<comment type="catalytic activity">
    <reaction evidence="1 16">
        <text>a 1,2-diacyl-sn-glycero-3-phosphate + CTP + H(+) = a CDP-1,2-diacyl-sn-glycerol + diphosphate</text>
        <dbReference type="Rhea" id="RHEA:16229"/>
        <dbReference type="ChEBI" id="CHEBI:15378"/>
        <dbReference type="ChEBI" id="CHEBI:33019"/>
        <dbReference type="ChEBI" id="CHEBI:37563"/>
        <dbReference type="ChEBI" id="CHEBI:58332"/>
        <dbReference type="ChEBI" id="CHEBI:58608"/>
        <dbReference type="EC" id="2.7.7.41"/>
    </reaction>
</comment>
<evidence type="ECO:0000256" key="16">
    <source>
        <dbReference type="RuleBase" id="RU003938"/>
    </source>
</evidence>
<feature type="transmembrane region" description="Helical" evidence="18">
    <location>
        <begin position="495"/>
        <end position="516"/>
    </location>
</feature>
<protein>
    <recommendedName>
        <fullName evidence="6 16">Phosphatidate cytidylyltransferase</fullName>
        <ecNumber evidence="6 16">2.7.7.41</ecNumber>
    </recommendedName>
</protein>
<sequence>MPPLLLLHSHATPPLLSSHATPPLLLLLHSHATPPHLLLPASSIRLSSSSSHATQPLLLLFSRHTASYRLSHHTASPPPLSRHTTPPPPSASPPPPLTPHSASRSSSSTTTTTSSSSSSCSSSSTTTTSSSPPPPPPPHHHHLLHDHHRHLLLLHLPSSSSAPYSSSPAAMLLCLHPHAPPRLALPARPLPRFAAAGPLLTASPPLALLPSPAASLSLPPALLSRSMLPILTVVCLCFLFSLPSALSCLLPAPTHEARLRRKLSRRLFTGFTLGHLVSLWIFSGTAGFLCVFAAMALVAQLEYYQMALRNGVYPTWKLGTLGSLLMYAAAASRALGLRDAIFPLTGTVTIVYLLLRRERKTPPTTMNDISTTFMGIYYFGYMPSFWIRLRSLGPMPPAEVFSLFLPAQALSAPFVSRIIACSADVFSVGALVQWWTMVSIVSADVAAYFTGKRFGRTPLIKVSPRKTWEGLLGGCAAAVAVSASGARLMGWPCAWLTGGAYGLMCAVMALIGDLTVSLLKRSAQVKDTGAILPGHGGLLDRLDSYLLVAAPAYFFVTLLLPLASKLLP</sequence>
<evidence type="ECO:0000313" key="20">
    <source>
        <dbReference type="Proteomes" id="UP001515480"/>
    </source>
</evidence>
<evidence type="ECO:0000256" key="14">
    <source>
        <dbReference type="ARBA" id="ARBA00023209"/>
    </source>
</evidence>
<feature type="region of interest" description="Disordered" evidence="17">
    <location>
        <begin position="70"/>
        <end position="144"/>
    </location>
</feature>
<comment type="caution">
    <text evidence="19">The sequence shown here is derived from an EMBL/GenBank/DDBJ whole genome shotgun (WGS) entry which is preliminary data.</text>
</comment>
<keyword evidence="8 16" id="KW-0808">Transferase</keyword>
<evidence type="ECO:0000256" key="7">
    <source>
        <dbReference type="ARBA" id="ARBA00022516"/>
    </source>
</evidence>
<evidence type="ECO:0000256" key="2">
    <source>
        <dbReference type="ARBA" id="ARBA00004141"/>
    </source>
</evidence>
<dbReference type="PROSITE" id="PS01315">
    <property type="entry name" value="CDS"/>
    <property type="match status" value="1"/>
</dbReference>
<keyword evidence="7" id="KW-0444">Lipid biosynthesis</keyword>
<evidence type="ECO:0000256" key="5">
    <source>
        <dbReference type="ARBA" id="ARBA00010185"/>
    </source>
</evidence>
<dbReference type="GO" id="GO:0008654">
    <property type="term" value="P:phospholipid biosynthetic process"/>
    <property type="evidence" value="ECO:0007669"/>
    <property type="project" value="UniProtKB-KW"/>
</dbReference>
<evidence type="ECO:0000256" key="15">
    <source>
        <dbReference type="ARBA" id="ARBA00023264"/>
    </source>
</evidence>
<name>A0AB34IXM2_PRYPA</name>
<accession>A0AB34IXM2</accession>
<comment type="pathway">
    <text evidence="3 16">Phospholipid metabolism; CDP-diacylglycerol biosynthesis; CDP-diacylglycerol from sn-glycerol 3-phosphate: step 3/3.</text>
</comment>
<dbReference type="GO" id="GO:0016020">
    <property type="term" value="C:membrane"/>
    <property type="evidence" value="ECO:0007669"/>
    <property type="project" value="UniProtKB-SubCell"/>
</dbReference>
<keyword evidence="14" id="KW-0594">Phospholipid biosynthesis</keyword>
<dbReference type="PANTHER" id="PTHR47101:SF1">
    <property type="entry name" value="PHOSPHATIDATE CYTIDYLYLTRANSFERASE 4, CHLOROPLASTIC"/>
    <property type="match status" value="1"/>
</dbReference>
<feature type="transmembrane region" description="Helical" evidence="18">
    <location>
        <begin position="227"/>
        <end position="252"/>
    </location>
</feature>
<evidence type="ECO:0000256" key="13">
    <source>
        <dbReference type="ARBA" id="ARBA00023136"/>
    </source>
</evidence>
<evidence type="ECO:0000256" key="11">
    <source>
        <dbReference type="ARBA" id="ARBA00022989"/>
    </source>
</evidence>
<dbReference type="InterPro" id="IPR000374">
    <property type="entry name" value="PC_trans"/>
</dbReference>
<dbReference type="AlphaFoldDB" id="A0AB34IXM2"/>
<evidence type="ECO:0000313" key="19">
    <source>
        <dbReference type="EMBL" id="KAL1507500.1"/>
    </source>
</evidence>
<evidence type="ECO:0000256" key="6">
    <source>
        <dbReference type="ARBA" id="ARBA00012487"/>
    </source>
</evidence>
<evidence type="ECO:0000256" key="18">
    <source>
        <dbReference type="SAM" id="Phobius"/>
    </source>
</evidence>
<evidence type="ECO:0000256" key="4">
    <source>
        <dbReference type="ARBA" id="ARBA00005189"/>
    </source>
</evidence>
<feature type="transmembrane region" description="Helical" evidence="18">
    <location>
        <begin position="369"/>
        <end position="389"/>
    </location>
</feature>
<keyword evidence="13 18" id="KW-0472">Membrane</keyword>
<evidence type="ECO:0000256" key="3">
    <source>
        <dbReference type="ARBA" id="ARBA00005119"/>
    </source>
</evidence>
<feature type="transmembrane region" description="Helical" evidence="18">
    <location>
        <begin position="432"/>
        <end position="450"/>
    </location>
</feature>
<dbReference type="GO" id="GO:0004605">
    <property type="term" value="F:phosphatidate cytidylyltransferase activity"/>
    <property type="evidence" value="ECO:0007669"/>
    <property type="project" value="UniProtKB-EC"/>
</dbReference>
<reference evidence="19 20" key="1">
    <citation type="journal article" date="2024" name="Science">
        <title>Giant polyketide synthase enzymes in the biosynthesis of giant marine polyether toxins.</title>
        <authorList>
            <person name="Fallon T.R."/>
            <person name="Shende V.V."/>
            <person name="Wierzbicki I.H."/>
            <person name="Pendleton A.L."/>
            <person name="Watervoot N.F."/>
            <person name="Auber R.P."/>
            <person name="Gonzalez D.J."/>
            <person name="Wisecaver J.H."/>
            <person name="Moore B.S."/>
        </authorList>
    </citation>
    <scope>NUCLEOTIDE SEQUENCE [LARGE SCALE GENOMIC DNA]</scope>
    <source>
        <strain evidence="19 20">12B1</strain>
    </source>
</reference>
<evidence type="ECO:0000256" key="10">
    <source>
        <dbReference type="ARBA" id="ARBA00022695"/>
    </source>
</evidence>
<dbReference type="EC" id="2.7.7.41" evidence="6 16"/>
<dbReference type="Pfam" id="PF01148">
    <property type="entry name" value="CTP_transf_1"/>
    <property type="match status" value="1"/>
</dbReference>
<keyword evidence="9 16" id="KW-0812">Transmembrane</keyword>
<feature type="compositionally biased region" description="Low complexity" evidence="17">
    <location>
        <begin position="99"/>
        <end position="130"/>
    </location>
</feature>
<dbReference type="EMBL" id="JBGBPQ010000018">
    <property type="protein sequence ID" value="KAL1507500.1"/>
    <property type="molecule type" value="Genomic_DNA"/>
</dbReference>
<feature type="transmembrane region" description="Helical" evidence="18">
    <location>
        <begin position="273"/>
        <end position="299"/>
    </location>
</feature>
<keyword evidence="10 16" id="KW-0548">Nucleotidyltransferase</keyword>
<proteinExistence type="inferred from homology"/>
<comment type="subcellular location">
    <subcellularLocation>
        <location evidence="2">Membrane</location>
        <topology evidence="2">Multi-pass membrane protein</topology>
    </subcellularLocation>
</comment>
<keyword evidence="20" id="KW-1185">Reference proteome</keyword>
<keyword evidence="11 18" id="KW-1133">Transmembrane helix</keyword>
<evidence type="ECO:0000256" key="12">
    <source>
        <dbReference type="ARBA" id="ARBA00023098"/>
    </source>
</evidence>
<evidence type="ECO:0000256" key="9">
    <source>
        <dbReference type="ARBA" id="ARBA00022692"/>
    </source>
</evidence>
<feature type="transmembrane region" description="Helical" evidence="18">
    <location>
        <begin position="545"/>
        <end position="563"/>
    </location>
</feature>
<feature type="transmembrane region" description="Helical" evidence="18">
    <location>
        <begin position="340"/>
        <end position="357"/>
    </location>
</feature>
<keyword evidence="15" id="KW-1208">Phospholipid metabolism</keyword>
<feature type="compositionally biased region" description="Pro residues" evidence="17">
    <location>
        <begin position="76"/>
        <end position="98"/>
    </location>
</feature>
<evidence type="ECO:0000256" key="17">
    <source>
        <dbReference type="SAM" id="MobiDB-lite"/>
    </source>
</evidence>
<organism evidence="19 20">
    <name type="scientific">Prymnesium parvum</name>
    <name type="common">Toxic golden alga</name>
    <dbReference type="NCBI Taxonomy" id="97485"/>
    <lineage>
        <taxon>Eukaryota</taxon>
        <taxon>Haptista</taxon>
        <taxon>Haptophyta</taxon>
        <taxon>Prymnesiophyceae</taxon>
        <taxon>Prymnesiales</taxon>
        <taxon>Prymnesiaceae</taxon>
        <taxon>Prymnesium</taxon>
    </lineage>
</organism>
<evidence type="ECO:0000256" key="8">
    <source>
        <dbReference type="ARBA" id="ARBA00022679"/>
    </source>
</evidence>
<gene>
    <name evidence="19" type="ORF">AB1Y20_008336</name>
</gene>
<dbReference type="Proteomes" id="UP001515480">
    <property type="component" value="Unassembled WGS sequence"/>
</dbReference>
<evidence type="ECO:0000256" key="1">
    <source>
        <dbReference type="ARBA" id="ARBA00001698"/>
    </source>
</evidence>
<comment type="pathway">
    <text evidence="4">Lipid metabolism.</text>
</comment>